<keyword evidence="1" id="KW-0812">Transmembrane</keyword>
<reference evidence="3" key="1">
    <citation type="submission" date="2019-12" db="EMBL/GenBank/DDBJ databases">
        <authorList>
            <person name="Cremers G."/>
        </authorList>
    </citation>
    <scope>NUCLEOTIDE SEQUENCE</scope>
    <source>
        <strain evidence="3">Vvax</strain>
    </source>
</reference>
<dbReference type="EMBL" id="LR743507">
    <property type="protein sequence ID" value="CAA2099295.1"/>
    <property type="molecule type" value="Genomic_DNA"/>
</dbReference>
<dbReference type="Pfam" id="PF20249">
    <property type="entry name" value="VasX_N"/>
    <property type="match status" value="1"/>
</dbReference>
<accession>A0A679IHH0</accession>
<organism evidence="3">
    <name type="scientific">Variovorax paradoxus</name>
    <dbReference type="NCBI Taxonomy" id="34073"/>
    <lineage>
        <taxon>Bacteria</taxon>
        <taxon>Pseudomonadati</taxon>
        <taxon>Pseudomonadota</taxon>
        <taxon>Betaproteobacteria</taxon>
        <taxon>Burkholderiales</taxon>
        <taxon>Comamonadaceae</taxon>
        <taxon>Variovorax</taxon>
    </lineage>
</organism>
<gene>
    <name evidence="3" type="ORF">VVAX_00165</name>
</gene>
<dbReference type="RefSeq" id="WP_339087954.1">
    <property type="nucleotide sequence ID" value="NZ_LR743507.1"/>
</dbReference>
<sequence length="911" mass="98843">MPCTSPCKNCDRTGLPILFTRYAVAYSAQAESMNAIRPLGPTGNLQARPGGVALKTACYNLRMLRAGYLYIHVDRGDATAGDAWSAYAVHPHGYLTEFPVNLPEQARAQPACEVEVRGANASMVWIRDAGRVKKLWYMFHPDPIDYEHLTQKIEPSLATYMQCFDVAGWANGNLAQADTTQPGQLNGQVVEFSAMTSEAVRNAIEPQLYGLMGSNAIERGWGDYEEEQQFPQFAITGEPLNTTMTVHHARKGHTYQSAHGARLKKIGQYLQQKGGAVVACDDPLGIAQELGHLQVEAQRPYTQWQKSQAQGCSPGVTNEWAFQTATGAMSLMELVKKGAVDRVNKGFEEAARIQAPLPHDPRAAAVEKARRAAARAGHRTRATAQAMYRITSAYDQLFDQEVATRTLAAHYIHYTETETAKSNLCGDQMAWLTAATIDKAIARFSRQDKRVGQAGGGGALTAQLAQCMAGTESNSAGQAWLRRQDLTGNGLLARALCFNSVTLKQTWKKVIAARPESVEQPTPESTNPALDGVSDDLKVSSAWANTGDKTLGFANAWREAKVNQAVASIFVRMASNVSLASDAQAFLSNMKTLSDSAALRKLAWPSHIVSLLSVKMIQSMNGLPVTRMESVIVRYAALSGLINLGKTAQEHGLRMKLPQSDQDALLQARRKLVNASHMADFATRAPAARAAGLAFLLDLGQAVIKRQQLMIKGNARMASEMAGNLLQAVGSLLDWRAKAYEETVFKGIKAFDLLTATAEEVRAAETLQTLQLKKLRLTAFKFLLPAAMVSAFWDGMDALQSDARGNWALARAQWASVTGTAFTITSTLMMATGALFGISTATWALIAAALGFAGAVITLAAVVAIIWVKEEEWASWLRDNPLNKSQKGNPPIHRNLQQTLQQLSNAHAAAA</sequence>
<feature type="transmembrane region" description="Helical" evidence="1">
    <location>
        <begin position="844"/>
        <end position="868"/>
    </location>
</feature>
<dbReference type="InterPro" id="IPR046864">
    <property type="entry name" value="VasX_N"/>
</dbReference>
<evidence type="ECO:0000259" key="2">
    <source>
        <dbReference type="Pfam" id="PF20249"/>
    </source>
</evidence>
<feature type="domain" description="Toxin VasX N-terminal region" evidence="2">
    <location>
        <begin position="7"/>
        <end position="169"/>
    </location>
</feature>
<keyword evidence="1" id="KW-1133">Transmembrane helix</keyword>
<dbReference type="NCBIfam" id="NF041559">
    <property type="entry name" value="BTH_I2691_fam"/>
    <property type="match status" value="1"/>
</dbReference>
<evidence type="ECO:0000256" key="1">
    <source>
        <dbReference type="SAM" id="Phobius"/>
    </source>
</evidence>
<dbReference type="InterPro" id="IPR048126">
    <property type="entry name" value="Toxin_VasX"/>
</dbReference>
<feature type="transmembrane region" description="Helical" evidence="1">
    <location>
        <begin position="814"/>
        <end position="838"/>
    </location>
</feature>
<dbReference type="CDD" id="cd20707">
    <property type="entry name" value="MIX_III"/>
    <property type="match status" value="1"/>
</dbReference>
<protein>
    <recommendedName>
        <fullName evidence="2">Toxin VasX N-terminal region domain-containing protein</fullName>
    </recommendedName>
</protein>
<evidence type="ECO:0000313" key="3">
    <source>
        <dbReference type="EMBL" id="CAA2099295.1"/>
    </source>
</evidence>
<keyword evidence="1" id="KW-0472">Membrane</keyword>
<dbReference type="AlphaFoldDB" id="A0A679IHH0"/>
<name>A0A679IHH0_VARPD</name>
<proteinExistence type="predicted"/>
<feature type="transmembrane region" description="Helical" evidence="1">
    <location>
        <begin position="775"/>
        <end position="793"/>
    </location>
</feature>